<protein>
    <submittedName>
        <fullName evidence="2">Copia protein</fullName>
    </submittedName>
</protein>
<comment type="caution">
    <text evidence="2">The sequence shown here is derived from an EMBL/GenBank/DDBJ whole genome shotgun (WGS) entry which is preliminary data.</text>
</comment>
<dbReference type="Pfam" id="PF07727">
    <property type="entry name" value="RVT_2"/>
    <property type="match status" value="1"/>
</dbReference>
<evidence type="ECO:0000313" key="2">
    <source>
        <dbReference type="EMBL" id="KRZ70894.1"/>
    </source>
</evidence>
<dbReference type="AlphaFoldDB" id="A0A0V1MHU5"/>
<dbReference type="EMBL" id="JYDO01000106">
    <property type="protein sequence ID" value="KRZ70894.1"/>
    <property type="molecule type" value="Genomic_DNA"/>
</dbReference>
<gene>
    <name evidence="2" type="primary">GIP</name>
    <name evidence="2" type="ORF">T10_2562</name>
</gene>
<dbReference type="OrthoDB" id="7553184at2759"/>
<reference evidence="2 3" key="1">
    <citation type="submission" date="2015-01" db="EMBL/GenBank/DDBJ databases">
        <title>Evolution of Trichinella species and genotypes.</title>
        <authorList>
            <person name="Korhonen P.K."/>
            <person name="Edoardo P."/>
            <person name="Giuseppe L.R."/>
            <person name="Gasser R.B."/>
        </authorList>
    </citation>
    <scope>NUCLEOTIDE SEQUENCE [LARGE SCALE GENOMIC DNA]</scope>
    <source>
        <strain evidence="2">ISS1980</strain>
    </source>
</reference>
<name>A0A0V1MHU5_9BILA</name>
<proteinExistence type="predicted"/>
<organism evidence="2 3">
    <name type="scientific">Trichinella papuae</name>
    <dbReference type="NCBI Taxonomy" id="268474"/>
    <lineage>
        <taxon>Eukaryota</taxon>
        <taxon>Metazoa</taxon>
        <taxon>Ecdysozoa</taxon>
        <taxon>Nematoda</taxon>
        <taxon>Enoplea</taxon>
        <taxon>Dorylaimia</taxon>
        <taxon>Trichinellida</taxon>
        <taxon>Trichinellidae</taxon>
        <taxon>Trichinella</taxon>
    </lineage>
</organism>
<accession>A0A0V1MHU5</accession>
<dbReference type="InterPro" id="IPR013103">
    <property type="entry name" value="RVT_2"/>
</dbReference>
<sequence>MKIELLGKENNDTKKLQAQAILDKPRKHKFIADGSIKPQKARLVAKKFLQTPNVDFRETYAPVTRLSFMRKILSISANYGLTAHKLDFMYANVDEETEEEIYMEILEKLVEVLKCSKMKPNLDGKVCRIKEAVYGLKQSGRQ</sequence>
<dbReference type="STRING" id="268474.A0A0V1MHU5"/>
<evidence type="ECO:0000259" key="1">
    <source>
        <dbReference type="Pfam" id="PF07727"/>
    </source>
</evidence>
<evidence type="ECO:0000313" key="3">
    <source>
        <dbReference type="Proteomes" id="UP000054843"/>
    </source>
</evidence>
<feature type="domain" description="Reverse transcriptase Ty1/copia-type" evidence="1">
    <location>
        <begin position="39"/>
        <end position="141"/>
    </location>
</feature>
<dbReference type="Proteomes" id="UP000054843">
    <property type="component" value="Unassembled WGS sequence"/>
</dbReference>
<keyword evidence="3" id="KW-1185">Reference proteome</keyword>